<dbReference type="AlphaFoldDB" id="A0A6A6ZDJ4"/>
<organism evidence="2 3">
    <name type="scientific">Ophiobolus disseminans</name>
    <dbReference type="NCBI Taxonomy" id="1469910"/>
    <lineage>
        <taxon>Eukaryota</taxon>
        <taxon>Fungi</taxon>
        <taxon>Dikarya</taxon>
        <taxon>Ascomycota</taxon>
        <taxon>Pezizomycotina</taxon>
        <taxon>Dothideomycetes</taxon>
        <taxon>Pleosporomycetidae</taxon>
        <taxon>Pleosporales</taxon>
        <taxon>Pleosporineae</taxon>
        <taxon>Phaeosphaeriaceae</taxon>
        <taxon>Ophiobolus</taxon>
    </lineage>
</organism>
<name>A0A6A6ZDJ4_9PLEO</name>
<feature type="compositionally biased region" description="Basic and acidic residues" evidence="1">
    <location>
        <begin position="143"/>
        <end position="152"/>
    </location>
</feature>
<keyword evidence="3" id="KW-1185">Reference proteome</keyword>
<feature type="compositionally biased region" description="Polar residues" evidence="1">
    <location>
        <begin position="223"/>
        <end position="246"/>
    </location>
</feature>
<protein>
    <submittedName>
        <fullName evidence="2">Uncharacterized protein</fullName>
    </submittedName>
</protein>
<evidence type="ECO:0000313" key="2">
    <source>
        <dbReference type="EMBL" id="KAF2818938.1"/>
    </source>
</evidence>
<feature type="region of interest" description="Disordered" evidence="1">
    <location>
        <begin position="136"/>
        <end position="292"/>
    </location>
</feature>
<reference evidence="2" key="1">
    <citation type="journal article" date="2020" name="Stud. Mycol.">
        <title>101 Dothideomycetes genomes: a test case for predicting lifestyles and emergence of pathogens.</title>
        <authorList>
            <person name="Haridas S."/>
            <person name="Albert R."/>
            <person name="Binder M."/>
            <person name="Bloem J."/>
            <person name="Labutti K."/>
            <person name="Salamov A."/>
            <person name="Andreopoulos B."/>
            <person name="Baker S."/>
            <person name="Barry K."/>
            <person name="Bills G."/>
            <person name="Bluhm B."/>
            <person name="Cannon C."/>
            <person name="Castanera R."/>
            <person name="Culley D."/>
            <person name="Daum C."/>
            <person name="Ezra D."/>
            <person name="Gonzalez J."/>
            <person name="Henrissat B."/>
            <person name="Kuo A."/>
            <person name="Liang C."/>
            <person name="Lipzen A."/>
            <person name="Lutzoni F."/>
            <person name="Magnuson J."/>
            <person name="Mondo S."/>
            <person name="Nolan M."/>
            <person name="Ohm R."/>
            <person name="Pangilinan J."/>
            <person name="Park H.-J."/>
            <person name="Ramirez L."/>
            <person name="Alfaro M."/>
            <person name="Sun H."/>
            <person name="Tritt A."/>
            <person name="Yoshinaga Y."/>
            <person name="Zwiers L.-H."/>
            <person name="Turgeon B."/>
            <person name="Goodwin S."/>
            <person name="Spatafora J."/>
            <person name="Crous P."/>
            <person name="Grigoriev I."/>
        </authorList>
    </citation>
    <scope>NUCLEOTIDE SEQUENCE</scope>
    <source>
        <strain evidence="2">CBS 113818</strain>
    </source>
</reference>
<dbReference type="EMBL" id="MU006248">
    <property type="protein sequence ID" value="KAF2818938.1"/>
    <property type="molecule type" value="Genomic_DNA"/>
</dbReference>
<feature type="compositionally biased region" description="Polar residues" evidence="1">
    <location>
        <begin position="273"/>
        <end position="288"/>
    </location>
</feature>
<accession>A0A6A6ZDJ4</accession>
<evidence type="ECO:0000313" key="3">
    <source>
        <dbReference type="Proteomes" id="UP000799424"/>
    </source>
</evidence>
<proteinExistence type="predicted"/>
<sequence>MYHSVSAFSPKNGFPETGRGIMVKAQQTTADGTRNSNVSWLPPSKLYTSDDDEVSKLHALREDDACLRQDTGALPYFTLTTLLNGVSLPTVDLRPTRHAIRARTNVVRIASMFRTTSTHPDLARTNNYIPWAKAIGPSVTQDDNDKKPDTRSSRRVYAATKYRRNTEDMLGPRASSERECQSQSADSSAEDRRRDGYSKLGRSRPRRMPGARPIRPALRDTHPTNASRCTSSSTPTRITGKSSPTLKPSAARTHSPRRKPHLYSLDKFKQNESRNPPGSAQSPGTSQRMPMEAAKSLLWRKQARDQHMSHWRCCHWLRSRRRQE</sequence>
<evidence type="ECO:0000256" key="1">
    <source>
        <dbReference type="SAM" id="MobiDB-lite"/>
    </source>
</evidence>
<dbReference type="Proteomes" id="UP000799424">
    <property type="component" value="Unassembled WGS sequence"/>
</dbReference>
<gene>
    <name evidence="2" type="ORF">CC86DRAFT_388626</name>
</gene>